<dbReference type="Proteomes" id="UP001230188">
    <property type="component" value="Unassembled WGS sequence"/>
</dbReference>
<evidence type="ECO:0000313" key="5">
    <source>
        <dbReference type="EMBL" id="KAJ8600895.1"/>
    </source>
</evidence>
<dbReference type="SMART" id="SM00230">
    <property type="entry name" value="CysPc"/>
    <property type="match status" value="1"/>
</dbReference>
<organism evidence="5 6">
    <name type="scientific">Chrysophaeum taylorii</name>
    <dbReference type="NCBI Taxonomy" id="2483200"/>
    <lineage>
        <taxon>Eukaryota</taxon>
        <taxon>Sar</taxon>
        <taxon>Stramenopiles</taxon>
        <taxon>Ochrophyta</taxon>
        <taxon>Pelagophyceae</taxon>
        <taxon>Pelagomonadales</taxon>
        <taxon>Pelagomonadaceae</taxon>
        <taxon>Chrysophaeum</taxon>
    </lineage>
</organism>
<feature type="domain" description="Calpain catalytic" evidence="4">
    <location>
        <begin position="41"/>
        <end position="342"/>
    </location>
</feature>
<name>A0AAD7UAN2_9STRA</name>
<proteinExistence type="predicted"/>
<dbReference type="EMBL" id="JAQMWT010000468">
    <property type="protein sequence ID" value="KAJ8600895.1"/>
    <property type="molecule type" value="Genomic_DNA"/>
</dbReference>
<dbReference type="PANTHER" id="PTHR10183">
    <property type="entry name" value="CALPAIN"/>
    <property type="match status" value="1"/>
</dbReference>
<accession>A0AAD7UAN2</accession>
<feature type="compositionally biased region" description="Low complexity" evidence="3">
    <location>
        <begin position="763"/>
        <end position="779"/>
    </location>
</feature>
<feature type="active site" evidence="1">
    <location>
        <position position="250"/>
    </location>
</feature>
<feature type="region of interest" description="Disordered" evidence="3">
    <location>
        <begin position="582"/>
        <end position="624"/>
    </location>
</feature>
<feature type="compositionally biased region" description="Basic and acidic residues" evidence="3">
    <location>
        <begin position="640"/>
        <end position="655"/>
    </location>
</feature>
<feature type="compositionally biased region" description="Basic and acidic residues" evidence="3">
    <location>
        <begin position="687"/>
        <end position="698"/>
    </location>
</feature>
<dbReference type="GO" id="GO:0004198">
    <property type="term" value="F:calcium-dependent cysteine-type endopeptidase activity"/>
    <property type="evidence" value="ECO:0007669"/>
    <property type="project" value="InterPro"/>
</dbReference>
<dbReference type="InterPro" id="IPR038765">
    <property type="entry name" value="Papain-like_cys_pep_sf"/>
</dbReference>
<gene>
    <name evidence="5" type="ORF">CTAYLR_006993</name>
</gene>
<dbReference type="InterPro" id="IPR001300">
    <property type="entry name" value="Peptidase_C2_calpain_cat"/>
</dbReference>
<dbReference type="InterPro" id="IPR022684">
    <property type="entry name" value="Calpain_cysteine_protease"/>
</dbReference>
<feature type="compositionally biased region" description="Basic and acidic residues" evidence="3">
    <location>
        <begin position="593"/>
        <end position="603"/>
    </location>
</feature>
<dbReference type="PANTHER" id="PTHR10183:SF382">
    <property type="entry name" value="CALPAIN-15"/>
    <property type="match status" value="1"/>
</dbReference>
<evidence type="ECO:0000313" key="6">
    <source>
        <dbReference type="Proteomes" id="UP001230188"/>
    </source>
</evidence>
<feature type="region of interest" description="Disordered" evidence="3">
    <location>
        <begin position="640"/>
        <end position="799"/>
    </location>
</feature>
<evidence type="ECO:0000256" key="1">
    <source>
        <dbReference type="PIRSR" id="PIRSR622684-1"/>
    </source>
</evidence>
<dbReference type="SUPFAM" id="SSF54001">
    <property type="entry name" value="Cysteine proteinases"/>
    <property type="match status" value="1"/>
</dbReference>
<protein>
    <recommendedName>
        <fullName evidence="4">Calpain catalytic domain-containing protein</fullName>
    </recommendedName>
</protein>
<dbReference type="AlphaFoldDB" id="A0AAD7UAN2"/>
<dbReference type="PROSITE" id="PS50203">
    <property type="entry name" value="CALPAIN_CAT"/>
    <property type="match status" value="1"/>
</dbReference>
<sequence>MLPAEGDGWSEEEGVAKLREVRAECEARRKWFVDVRWSDSSWMRPEELQFDGEKQIRGIELNMRGSWTVIREAPRPQDVVWGRMGFTWLTSTIASLCAFCDGKIVERLFVESVDEQQQQQHWGAHGVRFYVGGAWRVAVLDELLPVAGDGRKACIQLKYAMCRRRQLWLSLAEKGFAKLRGGYGALVTEASIGRALYAATGWPCTEKKIPADDEALCHDVADAVAAGFVACLGSKADKALVGGAGLAAQHAYAVLSVFEVVVQGKLLQLVRVCDPRASKSWTGEWREGSPSWTSDVLRRRAEHERETLDRPLLRVSKDVSSFYATPQELRTYFATIAVCEYRDDEWREVRLAGRTRGDAFVVSGADAAADMTLELAQPPPDPNGIVREALALAVFAGSSATTTTTRSAVAETVARVGTQAFCRCRVEAGASYLVVPIGGYSDDTEATLVVRSGASVDVERVDAAPATRRRAVLAYARNAATTKTIGDAKFHTRTDGNVYFVVAENRARSKWLKVILYFTKLRGYKVSRPTLDSHPDVQEDHVAAVVSHVPPNHAALLCVATPDSLAFRYEIGKKISYVDGPSRFEPPLVDGPDDLHQPESLRGDDDDDDGTKDDSTTAVLSREEDARGLVVPVVAPAALVDHDSAERSAETKDELGTPTAVPPRAGASATPPKKQPEVVAPHRNFRGRAEPENNDGRARSRTSTSVPPRAKSALARKSTRSLSPAPRVAARKPIFSEPTRPAKILGNSFPFRTSKKTKNNSDPAAAAKTKARSSSRPAANPTPVHNLTPGPPGRSGLVITDRNGVDLIADL</sequence>
<dbReference type="Gene3D" id="3.90.70.10">
    <property type="entry name" value="Cysteine proteinases"/>
    <property type="match status" value="1"/>
</dbReference>
<comment type="caution">
    <text evidence="2">Lacks conserved residue(s) required for the propagation of feature annotation.</text>
</comment>
<dbReference type="GO" id="GO:0005737">
    <property type="term" value="C:cytoplasm"/>
    <property type="evidence" value="ECO:0007669"/>
    <property type="project" value="TreeGrafter"/>
</dbReference>
<comment type="caution">
    <text evidence="5">The sequence shown here is derived from an EMBL/GenBank/DDBJ whole genome shotgun (WGS) entry which is preliminary data.</text>
</comment>
<evidence type="ECO:0000259" key="4">
    <source>
        <dbReference type="PROSITE" id="PS50203"/>
    </source>
</evidence>
<keyword evidence="6" id="KW-1185">Reference proteome</keyword>
<dbReference type="Pfam" id="PF00648">
    <property type="entry name" value="Peptidase_C2"/>
    <property type="match status" value="1"/>
</dbReference>
<evidence type="ECO:0000256" key="3">
    <source>
        <dbReference type="SAM" id="MobiDB-lite"/>
    </source>
</evidence>
<dbReference type="GO" id="GO:0006508">
    <property type="term" value="P:proteolysis"/>
    <property type="evidence" value="ECO:0007669"/>
    <property type="project" value="InterPro"/>
</dbReference>
<reference evidence="5" key="1">
    <citation type="submission" date="2023-01" db="EMBL/GenBank/DDBJ databases">
        <title>Metagenome sequencing of chrysophaentin producing Chrysophaeum taylorii.</title>
        <authorList>
            <person name="Davison J."/>
            <person name="Bewley C."/>
        </authorList>
    </citation>
    <scope>NUCLEOTIDE SEQUENCE</scope>
    <source>
        <strain evidence="5">NIES-1699</strain>
    </source>
</reference>
<evidence type="ECO:0000256" key="2">
    <source>
        <dbReference type="PROSITE-ProRule" id="PRU00239"/>
    </source>
</evidence>